<reference evidence="3" key="1">
    <citation type="journal article" date="2011" name="MBio">
        <title>Novel metabolic attributes of the genus Cyanothece, comprising a group of unicellular nitrogen-fixing Cyanobacteria.</title>
        <authorList>
            <person name="Bandyopadhyay A."/>
            <person name="Elvitigala T."/>
            <person name="Welsh E."/>
            <person name="Stockel J."/>
            <person name="Liberton M."/>
            <person name="Min H."/>
            <person name="Sherman L.A."/>
            <person name="Pakrasi H.B."/>
        </authorList>
    </citation>
    <scope>NUCLEOTIDE SEQUENCE [LARGE SCALE GENOMIC DNA]</scope>
    <source>
        <strain evidence="3">PCC 7424</strain>
    </source>
</reference>
<dbReference type="EMBL" id="CP001291">
    <property type="protein sequence ID" value="ACK71122.1"/>
    <property type="molecule type" value="Genomic_DNA"/>
</dbReference>
<feature type="region of interest" description="Disordered" evidence="1">
    <location>
        <begin position="266"/>
        <end position="290"/>
    </location>
</feature>
<dbReference type="SUPFAM" id="SSF56281">
    <property type="entry name" value="Metallo-hydrolase/oxidoreductase"/>
    <property type="match status" value="1"/>
</dbReference>
<dbReference type="PANTHER" id="PTHR39189:SF1">
    <property type="entry name" value="UPF0173 METAL-DEPENDENT HYDROLASE YTKL"/>
    <property type="match status" value="1"/>
</dbReference>
<dbReference type="HOGENOM" id="CLU_070010_3_0_3"/>
<gene>
    <name evidence="2" type="ordered locus">PCC7424_2710</name>
</gene>
<dbReference type="KEGG" id="cyc:PCC7424_2710"/>
<dbReference type="AlphaFoldDB" id="B7K7S6"/>
<evidence type="ECO:0008006" key="4">
    <source>
        <dbReference type="Google" id="ProtNLM"/>
    </source>
</evidence>
<dbReference type="InterPro" id="IPR036866">
    <property type="entry name" value="RibonucZ/Hydroxyglut_hydro"/>
</dbReference>
<keyword evidence="3" id="KW-1185">Reference proteome</keyword>
<sequence length="290" mass="31540">MKRRQIMYYGGASVLAATSTLLTSQWQKAQGQTSASNSLFVQYLGHTCFLLTGSGLRILVNPFRALGCTAGYRLPKVEADLVLISSQLWDEGAAENLPGNPRILYEPGVYEIRGFKIQGIGIAHDRNGGRRFGTNVAWRWNQGGISILHLGGAAAPIAIEQKILMGSPDLAFVPVGGGPKAYNPQEAKQAMEILRPRMLIPTQYLTTAADQSACEIVSVDNFLKLVEGMNVRFIANNQLTVRRQDLPKEGTLIRVLDYKQVLKPASERNTPAATTTTPSITTENAPNSAN</sequence>
<dbReference type="Proteomes" id="UP000002384">
    <property type="component" value="Chromosome"/>
</dbReference>
<dbReference type="PANTHER" id="PTHR39189">
    <property type="entry name" value="UPF0173 METAL-DEPENDENT HYDROLASE YTKL"/>
    <property type="match status" value="1"/>
</dbReference>
<evidence type="ECO:0000313" key="3">
    <source>
        <dbReference type="Proteomes" id="UP000002384"/>
    </source>
</evidence>
<proteinExistence type="predicted"/>
<name>B7K7S6_GLOC7</name>
<accession>B7K7S6</accession>
<evidence type="ECO:0000256" key="1">
    <source>
        <dbReference type="SAM" id="MobiDB-lite"/>
    </source>
</evidence>
<dbReference type="Pfam" id="PF13483">
    <property type="entry name" value="Lactamase_B_3"/>
    <property type="match status" value="1"/>
</dbReference>
<dbReference type="Gene3D" id="3.60.15.10">
    <property type="entry name" value="Ribonuclease Z/Hydroxyacylglutathione hydrolase-like"/>
    <property type="match status" value="1"/>
</dbReference>
<dbReference type="eggNOG" id="COG2220">
    <property type="taxonomic scope" value="Bacteria"/>
</dbReference>
<dbReference type="RefSeq" id="WP_015954723.1">
    <property type="nucleotide sequence ID" value="NC_011729.1"/>
</dbReference>
<organism evidence="2 3">
    <name type="scientific">Gloeothece citriformis (strain PCC 7424)</name>
    <name type="common">Cyanothece sp. (strain PCC 7424)</name>
    <dbReference type="NCBI Taxonomy" id="65393"/>
    <lineage>
        <taxon>Bacteria</taxon>
        <taxon>Bacillati</taxon>
        <taxon>Cyanobacteriota</taxon>
        <taxon>Cyanophyceae</taxon>
        <taxon>Oscillatoriophycideae</taxon>
        <taxon>Chroococcales</taxon>
        <taxon>Aphanothecaceae</taxon>
        <taxon>Gloeothece</taxon>
        <taxon>Gloeothece citriformis</taxon>
    </lineage>
</organism>
<dbReference type="OrthoDB" id="9789133at2"/>
<protein>
    <recommendedName>
        <fullName evidence="4">Zn-dependent hydrolase of the beta-lactamase fold-like protein</fullName>
    </recommendedName>
</protein>
<dbReference type="STRING" id="65393.PCC7424_2710"/>
<evidence type="ECO:0000313" key="2">
    <source>
        <dbReference type="EMBL" id="ACK71122.1"/>
    </source>
</evidence>
<feature type="compositionally biased region" description="Low complexity" evidence="1">
    <location>
        <begin position="270"/>
        <end position="290"/>
    </location>
</feature>